<dbReference type="SUPFAM" id="SSF55073">
    <property type="entry name" value="Nucleotide cyclase"/>
    <property type="match status" value="1"/>
</dbReference>
<feature type="transmembrane region" description="Helical" evidence="1">
    <location>
        <begin position="12"/>
        <end position="32"/>
    </location>
</feature>
<evidence type="ECO:0000313" key="3">
    <source>
        <dbReference type="EMBL" id="MBD1367037.1"/>
    </source>
</evidence>
<organism evidence="3 4">
    <name type="scientific">Mucilaginibacter pankratovii</name>
    <dbReference type="NCBI Taxonomy" id="2772110"/>
    <lineage>
        <taxon>Bacteria</taxon>
        <taxon>Pseudomonadati</taxon>
        <taxon>Bacteroidota</taxon>
        <taxon>Sphingobacteriia</taxon>
        <taxon>Sphingobacteriales</taxon>
        <taxon>Sphingobacteriaceae</taxon>
        <taxon>Mucilaginibacter</taxon>
    </lineage>
</organism>
<dbReference type="Pfam" id="PF00211">
    <property type="entry name" value="Guanylate_cyc"/>
    <property type="match status" value="1"/>
</dbReference>
<dbReference type="PROSITE" id="PS50125">
    <property type="entry name" value="GUANYLATE_CYCLASE_2"/>
    <property type="match status" value="1"/>
</dbReference>
<feature type="transmembrane region" description="Helical" evidence="1">
    <location>
        <begin position="91"/>
        <end position="112"/>
    </location>
</feature>
<name>A0ABR7X0H8_9SPHI</name>
<feature type="transmembrane region" description="Helical" evidence="1">
    <location>
        <begin position="52"/>
        <end position="79"/>
    </location>
</feature>
<dbReference type="InterPro" id="IPR001054">
    <property type="entry name" value="A/G_cyclase"/>
</dbReference>
<accession>A0ABR7X0H8</accession>
<dbReference type="PANTHER" id="PTHR43081">
    <property type="entry name" value="ADENYLATE CYCLASE, TERMINAL-DIFFERENTIATION SPECIFIC-RELATED"/>
    <property type="match status" value="1"/>
</dbReference>
<keyword evidence="1" id="KW-0812">Transmembrane</keyword>
<dbReference type="InterPro" id="IPR050697">
    <property type="entry name" value="Adenylyl/Guanylyl_Cyclase_3/4"/>
</dbReference>
<dbReference type="EMBL" id="JACWMY010000016">
    <property type="protein sequence ID" value="MBD1367037.1"/>
    <property type="molecule type" value="Genomic_DNA"/>
</dbReference>
<proteinExistence type="predicted"/>
<dbReference type="Gene3D" id="3.30.70.1230">
    <property type="entry name" value="Nucleotide cyclase"/>
    <property type="match status" value="1"/>
</dbReference>
<dbReference type="CDD" id="cd07302">
    <property type="entry name" value="CHD"/>
    <property type="match status" value="1"/>
</dbReference>
<dbReference type="Proteomes" id="UP000606600">
    <property type="component" value="Unassembled WGS sequence"/>
</dbReference>
<evidence type="ECO:0000256" key="1">
    <source>
        <dbReference type="SAM" id="Phobius"/>
    </source>
</evidence>
<dbReference type="InterPro" id="IPR029787">
    <property type="entry name" value="Nucleotide_cyclase"/>
</dbReference>
<keyword evidence="1" id="KW-0472">Membrane</keyword>
<dbReference type="RefSeq" id="WP_191191671.1">
    <property type="nucleotide sequence ID" value="NZ_JACWMY010000016.1"/>
</dbReference>
<gene>
    <name evidence="3" type="ORF">IDJ77_24715</name>
</gene>
<evidence type="ECO:0000313" key="4">
    <source>
        <dbReference type="Proteomes" id="UP000606600"/>
    </source>
</evidence>
<protein>
    <submittedName>
        <fullName evidence="3">Adenylate/guanylate cyclase domain-containing protein</fullName>
    </submittedName>
</protein>
<sequence length="363" mass="41399">MSTLSPKAKRNIFRIIPFSIMWLVFSLVYTLLEKGLLGSLNYYPSTGNPYFFTRNIVTMPLVALVTGTLIGVLEIFYFSKWFIKKSFSKKILYKSFIYLIIILFFLIITFIGTADGMAAAVSRTETWDYARAFFTNYSLISVCIYITPIILISQFYTEVSDSIGHAALRNFFLGKYHRPVQEERIFMFLDMRSSTTIAEKLGHVRYFEMLKEYFADLSAPVIDHSGEIYQYAGDEMIVSWKLTNGAANSNCIRCFFAMKESIARRAMKYEEQFGLLPGFKAGFHCGMVTTGEIGVLKKEIIFTGDVLNTAARIQGLCNQFNVDILISGDLVKKVHLDPIFQIKPLGEHILKGRGEKMELFTVM</sequence>
<reference evidence="3 4" key="1">
    <citation type="submission" date="2020-09" db="EMBL/GenBank/DDBJ databases">
        <title>Novel species of Mucilaginibacter isolated from a glacier on the Tibetan Plateau.</title>
        <authorList>
            <person name="Liu Q."/>
            <person name="Xin Y.-H."/>
        </authorList>
    </citation>
    <scope>NUCLEOTIDE SEQUENCE [LARGE SCALE GENOMIC DNA]</scope>
    <source>
        <strain evidence="3 4">ZT4R22</strain>
    </source>
</reference>
<dbReference type="SMART" id="SM00044">
    <property type="entry name" value="CYCc"/>
    <property type="match status" value="1"/>
</dbReference>
<evidence type="ECO:0000259" key="2">
    <source>
        <dbReference type="PROSITE" id="PS50125"/>
    </source>
</evidence>
<dbReference type="PANTHER" id="PTHR43081:SF1">
    <property type="entry name" value="ADENYLATE CYCLASE, TERMINAL-DIFFERENTIATION SPECIFIC"/>
    <property type="match status" value="1"/>
</dbReference>
<feature type="domain" description="Guanylate cyclase" evidence="2">
    <location>
        <begin position="185"/>
        <end position="314"/>
    </location>
</feature>
<comment type="caution">
    <text evidence="3">The sequence shown here is derived from an EMBL/GenBank/DDBJ whole genome shotgun (WGS) entry which is preliminary data.</text>
</comment>
<keyword evidence="4" id="KW-1185">Reference proteome</keyword>
<feature type="transmembrane region" description="Helical" evidence="1">
    <location>
        <begin position="132"/>
        <end position="152"/>
    </location>
</feature>
<keyword evidence="1" id="KW-1133">Transmembrane helix</keyword>